<comment type="caution">
    <text evidence="2">The sequence shown here is derived from an EMBL/GenBank/DDBJ whole genome shotgun (WGS) entry which is preliminary data.</text>
</comment>
<name>A0ABW1ZTD4_9DEIO</name>
<reference evidence="3" key="1">
    <citation type="journal article" date="2019" name="Int. J. Syst. Evol. Microbiol.">
        <title>The Global Catalogue of Microorganisms (GCM) 10K type strain sequencing project: providing services to taxonomists for standard genome sequencing and annotation.</title>
        <authorList>
            <consortium name="The Broad Institute Genomics Platform"/>
            <consortium name="The Broad Institute Genome Sequencing Center for Infectious Disease"/>
            <person name="Wu L."/>
            <person name="Ma J."/>
        </authorList>
    </citation>
    <scope>NUCLEOTIDE SEQUENCE [LARGE SCALE GENOMIC DNA]</scope>
    <source>
        <strain evidence="3">CCUG 63830</strain>
    </source>
</reference>
<evidence type="ECO:0000313" key="2">
    <source>
        <dbReference type="EMBL" id="MFC6662989.1"/>
    </source>
</evidence>
<evidence type="ECO:0000256" key="1">
    <source>
        <dbReference type="SAM" id="MobiDB-lite"/>
    </source>
</evidence>
<sequence>MLGAMLLMASDGNGGVVRVTLADLVGGGGSAPGPTPTLDTEALRATTVQVPDNDLPTALPPSFIDGVEGQGMSAVVYVQGGAIRTTCVEGYQPVQGQPFGALWPEGSIIALDTRAQLESFRALPADEGGPAVSLYVEVSGVRTAPPFGGAADARHLSAAAHPGRRWGSAPERATPAGVPAVHRGRQQRGEQPGGRQPRLGVQGPAAAHVRCP</sequence>
<feature type="compositionally biased region" description="Low complexity" evidence="1">
    <location>
        <begin position="189"/>
        <end position="198"/>
    </location>
</feature>
<accession>A0ABW1ZTD4</accession>
<feature type="region of interest" description="Disordered" evidence="1">
    <location>
        <begin position="160"/>
        <end position="212"/>
    </location>
</feature>
<dbReference type="RefSeq" id="WP_380058906.1">
    <property type="nucleotide sequence ID" value="NZ_JBHSWB010000002.1"/>
</dbReference>
<evidence type="ECO:0000313" key="3">
    <source>
        <dbReference type="Proteomes" id="UP001596317"/>
    </source>
</evidence>
<dbReference type="EMBL" id="JBHSWB010000002">
    <property type="protein sequence ID" value="MFC6662989.1"/>
    <property type="molecule type" value="Genomic_DNA"/>
</dbReference>
<protein>
    <submittedName>
        <fullName evidence="2">Uncharacterized protein</fullName>
    </submittedName>
</protein>
<keyword evidence="3" id="KW-1185">Reference proteome</keyword>
<gene>
    <name evidence="2" type="ORF">ACFP90_23375</name>
</gene>
<organism evidence="2 3">
    <name type="scientific">Deinococcus multiflagellatus</name>
    <dbReference type="NCBI Taxonomy" id="1656887"/>
    <lineage>
        <taxon>Bacteria</taxon>
        <taxon>Thermotogati</taxon>
        <taxon>Deinococcota</taxon>
        <taxon>Deinococci</taxon>
        <taxon>Deinococcales</taxon>
        <taxon>Deinococcaceae</taxon>
        <taxon>Deinococcus</taxon>
    </lineage>
</organism>
<proteinExistence type="predicted"/>
<dbReference type="Proteomes" id="UP001596317">
    <property type="component" value="Unassembled WGS sequence"/>
</dbReference>